<dbReference type="PANTHER" id="PTHR30055:SF228">
    <property type="entry name" value="TRANSCRIPTIONAL REGULATOR-RELATED"/>
    <property type="match status" value="1"/>
</dbReference>
<dbReference type="AlphaFoldDB" id="A0A3M2LKB2"/>
<sequence length="212" mass="22641">MPKQVDYAERRERVVDAVHRLADRHGLEGVTLRDVAREAGLSMGAVQRGFRDKDEMLALALARVGERFVARARAAATEPSPAALGRVLADLALLAEEQRPEAQVWLAFVARAAVAPSLARTLRADRPEVLDLLTRLVAEVTQARGVAVDPAAEARALLALTDGLTVQLLLGQLDRDEARGVLDARLRGLCGTDGRAAAPARRAVNGPASGPR</sequence>
<dbReference type="PROSITE" id="PS50977">
    <property type="entry name" value="HTH_TETR_2"/>
    <property type="match status" value="1"/>
</dbReference>
<evidence type="ECO:0000256" key="1">
    <source>
        <dbReference type="ARBA" id="ARBA00022491"/>
    </source>
</evidence>
<feature type="domain" description="HTH tetR-type" evidence="6">
    <location>
        <begin position="8"/>
        <end position="68"/>
    </location>
</feature>
<evidence type="ECO:0000256" key="5">
    <source>
        <dbReference type="PROSITE-ProRule" id="PRU00335"/>
    </source>
</evidence>
<keyword evidence="1" id="KW-0678">Repressor</keyword>
<evidence type="ECO:0000313" key="8">
    <source>
        <dbReference type="Proteomes" id="UP000278673"/>
    </source>
</evidence>
<dbReference type="EMBL" id="RFFJ01000101">
    <property type="protein sequence ID" value="RMI37929.1"/>
    <property type="molecule type" value="Genomic_DNA"/>
</dbReference>
<evidence type="ECO:0000256" key="2">
    <source>
        <dbReference type="ARBA" id="ARBA00023015"/>
    </source>
</evidence>
<dbReference type="InterPro" id="IPR001647">
    <property type="entry name" value="HTH_TetR"/>
</dbReference>
<dbReference type="PANTHER" id="PTHR30055">
    <property type="entry name" value="HTH-TYPE TRANSCRIPTIONAL REGULATOR RUTR"/>
    <property type="match status" value="1"/>
</dbReference>
<dbReference type="InterPro" id="IPR009057">
    <property type="entry name" value="Homeodomain-like_sf"/>
</dbReference>
<evidence type="ECO:0000256" key="3">
    <source>
        <dbReference type="ARBA" id="ARBA00023125"/>
    </source>
</evidence>
<evidence type="ECO:0000256" key="4">
    <source>
        <dbReference type="ARBA" id="ARBA00023163"/>
    </source>
</evidence>
<evidence type="ECO:0000313" key="7">
    <source>
        <dbReference type="EMBL" id="RMI37929.1"/>
    </source>
</evidence>
<dbReference type="InterPro" id="IPR039538">
    <property type="entry name" value="BetI_C"/>
</dbReference>
<dbReference type="Gene3D" id="1.10.357.10">
    <property type="entry name" value="Tetracycline Repressor, domain 2"/>
    <property type="match status" value="1"/>
</dbReference>
<reference evidence="7 8" key="1">
    <citation type="submission" date="2018-10" db="EMBL/GenBank/DDBJ databases">
        <title>Isolation, diversity and antifungal activity of actinobacteria from wheat.</title>
        <authorList>
            <person name="Han C."/>
        </authorList>
    </citation>
    <scope>NUCLEOTIDE SEQUENCE [LARGE SCALE GENOMIC DNA]</scope>
    <source>
        <strain evidence="7 8">NEAU-YY642</strain>
    </source>
</reference>
<evidence type="ECO:0000259" key="6">
    <source>
        <dbReference type="PROSITE" id="PS50977"/>
    </source>
</evidence>
<dbReference type="InterPro" id="IPR036271">
    <property type="entry name" value="Tet_transcr_reg_TetR-rel_C_sf"/>
</dbReference>
<keyword evidence="2" id="KW-0805">Transcription regulation</keyword>
<accession>A0A3M2LKB2</accession>
<keyword evidence="4" id="KW-0804">Transcription</keyword>
<protein>
    <submittedName>
        <fullName evidence="7">TetR/AcrR family transcriptional regulator</fullName>
    </submittedName>
</protein>
<dbReference type="RefSeq" id="WP_122184895.1">
    <property type="nucleotide sequence ID" value="NZ_RFFJ01000101.1"/>
</dbReference>
<proteinExistence type="predicted"/>
<dbReference type="SUPFAM" id="SSF48498">
    <property type="entry name" value="Tetracyclin repressor-like, C-terminal domain"/>
    <property type="match status" value="1"/>
</dbReference>
<dbReference type="SUPFAM" id="SSF46689">
    <property type="entry name" value="Homeodomain-like"/>
    <property type="match status" value="1"/>
</dbReference>
<keyword evidence="8" id="KW-1185">Reference proteome</keyword>
<dbReference type="GO" id="GO:0003700">
    <property type="term" value="F:DNA-binding transcription factor activity"/>
    <property type="evidence" value="ECO:0007669"/>
    <property type="project" value="TreeGrafter"/>
</dbReference>
<dbReference type="InterPro" id="IPR050109">
    <property type="entry name" value="HTH-type_TetR-like_transc_reg"/>
</dbReference>
<dbReference type="Proteomes" id="UP000278673">
    <property type="component" value="Unassembled WGS sequence"/>
</dbReference>
<organism evidence="7 8">
    <name type="scientific">Streptomyces triticirhizae</name>
    <dbReference type="NCBI Taxonomy" id="2483353"/>
    <lineage>
        <taxon>Bacteria</taxon>
        <taxon>Bacillati</taxon>
        <taxon>Actinomycetota</taxon>
        <taxon>Actinomycetes</taxon>
        <taxon>Kitasatosporales</taxon>
        <taxon>Streptomycetaceae</taxon>
        <taxon>Streptomyces</taxon>
    </lineage>
</organism>
<gene>
    <name evidence="7" type="ORF">EBN88_17880</name>
</gene>
<name>A0A3M2LKB2_9ACTN</name>
<feature type="DNA-binding region" description="H-T-H motif" evidence="5">
    <location>
        <begin position="31"/>
        <end position="50"/>
    </location>
</feature>
<dbReference type="Pfam" id="PF13977">
    <property type="entry name" value="TetR_C_6"/>
    <property type="match status" value="1"/>
</dbReference>
<keyword evidence="3 5" id="KW-0238">DNA-binding</keyword>
<dbReference type="Pfam" id="PF00440">
    <property type="entry name" value="TetR_N"/>
    <property type="match status" value="1"/>
</dbReference>
<dbReference type="GO" id="GO:0000976">
    <property type="term" value="F:transcription cis-regulatory region binding"/>
    <property type="evidence" value="ECO:0007669"/>
    <property type="project" value="TreeGrafter"/>
</dbReference>
<comment type="caution">
    <text evidence="7">The sequence shown here is derived from an EMBL/GenBank/DDBJ whole genome shotgun (WGS) entry which is preliminary data.</text>
</comment>